<feature type="domain" description="FYVE-type" evidence="6">
    <location>
        <begin position="415"/>
        <end position="476"/>
    </location>
</feature>
<keyword evidence="8" id="KW-1185">Reference proteome</keyword>
<name>A0A9N9X5Y6_PHACE</name>
<dbReference type="PROSITE" id="PS50178">
    <property type="entry name" value="ZF_FYVE"/>
    <property type="match status" value="1"/>
</dbReference>
<feature type="region of interest" description="Disordered" evidence="5">
    <location>
        <begin position="123"/>
        <end position="143"/>
    </location>
</feature>
<evidence type="ECO:0000313" key="8">
    <source>
        <dbReference type="Proteomes" id="UP001153737"/>
    </source>
</evidence>
<evidence type="ECO:0000256" key="1">
    <source>
        <dbReference type="ARBA" id="ARBA00022723"/>
    </source>
</evidence>
<evidence type="ECO:0000259" key="6">
    <source>
        <dbReference type="PROSITE" id="PS50178"/>
    </source>
</evidence>
<reference evidence="7" key="1">
    <citation type="submission" date="2022-01" db="EMBL/GenBank/DDBJ databases">
        <authorList>
            <person name="King R."/>
        </authorList>
    </citation>
    <scope>NUCLEOTIDE SEQUENCE</scope>
</reference>
<proteinExistence type="predicted"/>
<dbReference type="OrthoDB" id="6745922at2759"/>
<dbReference type="InterPro" id="IPR011011">
    <property type="entry name" value="Znf_FYVE_PHD"/>
</dbReference>
<keyword evidence="3" id="KW-0862">Zinc</keyword>
<dbReference type="GO" id="GO:0008270">
    <property type="term" value="F:zinc ion binding"/>
    <property type="evidence" value="ECO:0007669"/>
    <property type="project" value="UniProtKB-KW"/>
</dbReference>
<protein>
    <recommendedName>
        <fullName evidence="6">FYVE-type domain-containing protein</fullName>
    </recommendedName>
</protein>
<accession>A0A9N9X5Y6</accession>
<dbReference type="InterPro" id="IPR017455">
    <property type="entry name" value="Znf_FYVE-rel"/>
</dbReference>
<reference evidence="7" key="2">
    <citation type="submission" date="2022-10" db="EMBL/GenBank/DDBJ databases">
        <authorList>
            <consortium name="ENA_rothamsted_submissions"/>
            <consortium name="culmorum"/>
            <person name="King R."/>
        </authorList>
    </citation>
    <scope>NUCLEOTIDE SEQUENCE</scope>
</reference>
<dbReference type="AlphaFoldDB" id="A0A9N9X5Y6"/>
<organism evidence="7 8">
    <name type="scientific">Phaedon cochleariae</name>
    <name type="common">Mustard beetle</name>
    <dbReference type="NCBI Taxonomy" id="80249"/>
    <lineage>
        <taxon>Eukaryota</taxon>
        <taxon>Metazoa</taxon>
        <taxon>Ecdysozoa</taxon>
        <taxon>Arthropoda</taxon>
        <taxon>Hexapoda</taxon>
        <taxon>Insecta</taxon>
        <taxon>Pterygota</taxon>
        <taxon>Neoptera</taxon>
        <taxon>Endopterygota</taxon>
        <taxon>Coleoptera</taxon>
        <taxon>Polyphaga</taxon>
        <taxon>Cucujiformia</taxon>
        <taxon>Chrysomeloidea</taxon>
        <taxon>Chrysomelidae</taxon>
        <taxon>Chrysomelinae</taxon>
        <taxon>Chrysomelini</taxon>
        <taxon>Phaedon</taxon>
    </lineage>
</organism>
<dbReference type="Proteomes" id="UP001153737">
    <property type="component" value="Chromosome 9"/>
</dbReference>
<sequence>MSDISYSRSSENIPNIFDDFEREFKVKIPIHLKKLLIFAGFDNNLTLEDLNDDDLGQIEETARAVVPNVFRNDELFQYLDKFASCPASFCFLPAQKKLLFKLGLFAKNRMIVPNEQGKARKIAPNKEKSKSQRPVAAQSESTEEISIEERNDIIQKAIRWTREYICSTSKDDASKVLERINEMKIIVMPGTTKYCQICCFICSSKCKIFRAATGTWLLSNYHKHLKTHSTDLSKLNRNSKSSYSILGYLNQSTEVSIATDSSAKKNRCDRSYDTETSCIQILNPGGVDNTSCDTSSIEFISNECGTGLDEQVSDVIVTSASEVSVEPESYQQSPNDIDILPEYDLPIIQLPNNPDFSKENSDEESFYLPPKYPSDEKYTEFRKQFYISTQDEKDAGNSKETQENHENLIVSQTANKNSENCTVCLVNFSKKSYSINCTSCGKWMCLVCSTLTRKQINEIKKCKTKWTCKSCQKEPEENSRIMTDTVPNQIKKLEEQNELLGTIIHGMNAKIEHLITKIEKPKGIIGKDEVLVSKLEEIDGKLNNYLEIEQSEQNKTKTYSEITRSTVKELVQQHTPALIIKPNKKQTSRQTKEEVHKKINPIEAKASIKSRCPETGQELFCPWLLSSQPCEKTFRKLRSLTSTFSTVVNFSTADILRRLNRIDMIYKISCDTEQNRRLGDDAPVYSETMPSDDDINGVIRISLENALTHCEELGMNFPEECEKSYLKPILKRAVFEMDNGFDNTTTTDICLSSSEDE</sequence>
<gene>
    <name evidence="7" type="ORF">PHAECO_LOCUS12742</name>
</gene>
<evidence type="ECO:0000256" key="4">
    <source>
        <dbReference type="PROSITE-ProRule" id="PRU00091"/>
    </source>
</evidence>
<evidence type="ECO:0000256" key="5">
    <source>
        <dbReference type="SAM" id="MobiDB-lite"/>
    </source>
</evidence>
<evidence type="ECO:0000256" key="3">
    <source>
        <dbReference type="ARBA" id="ARBA00022833"/>
    </source>
</evidence>
<keyword evidence="1" id="KW-0479">Metal-binding</keyword>
<dbReference type="SUPFAM" id="SSF57903">
    <property type="entry name" value="FYVE/PHD zinc finger"/>
    <property type="match status" value="1"/>
</dbReference>
<dbReference type="EMBL" id="OU896715">
    <property type="protein sequence ID" value="CAG9825799.1"/>
    <property type="molecule type" value="Genomic_DNA"/>
</dbReference>
<evidence type="ECO:0000313" key="7">
    <source>
        <dbReference type="EMBL" id="CAG9825799.1"/>
    </source>
</evidence>
<evidence type="ECO:0000256" key="2">
    <source>
        <dbReference type="ARBA" id="ARBA00022771"/>
    </source>
</evidence>
<keyword evidence="2 4" id="KW-0863">Zinc-finger</keyword>